<dbReference type="EMBL" id="JAWIIV010000023">
    <property type="protein sequence ID" value="MEC4721908.1"/>
    <property type="molecule type" value="Genomic_DNA"/>
</dbReference>
<keyword evidence="1" id="KW-0732">Signal</keyword>
<dbReference type="RefSeq" id="WP_326508590.1">
    <property type="nucleotide sequence ID" value="NZ_JAWIIV010000023.1"/>
</dbReference>
<name>A0ABU6JEQ9_9BURK</name>
<sequence length="312" mass="34468">MLAGAVSLAAAAAPLFATAFPAQASDWNRPALPAPDTHSASASREVPTAIAPSALAVDTAEADAGARPLRLRLGFDYPLRTSAGGDLGAGTQGSPAVSPTLQAELRYNPVSYWFGSATFYRYLMGDRQRPWNPDFTYSFGYDDWHPNTFSLVYGNYSGNRLRPEGAETVSRFRQGVWSLGYKFVMPQFLDPLFKAADDHQVNCSVNANLTQRYTDLATQSLKKNKRTLSLGCRYSLPNNLYANATVFHYPDRAQQQPWDPDFTYGFGYFDWLPGTVTIQYNNYAGNRYPGRETPGQGGFRRGSISVSWSASW</sequence>
<evidence type="ECO:0000256" key="1">
    <source>
        <dbReference type="SAM" id="SignalP"/>
    </source>
</evidence>
<organism evidence="2 3">
    <name type="scientific">Noviherbaspirillum album</name>
    <dbReference type="NCBI Taxonomy" id="3080276"/>
    <lineage>
        <taxon>Bacteria</taxon>
        <taxon>Pseudomonadati</taxon>
        <taxon>Pseudomonadota</taxon>
        <taxon>Betaproteobacteria</taxon>
        <taxon>Burkholderiales</taxon>
        <taxon>Oxalobacteraceae</taxon>
        <taxon>Noviherbaspirillum</taxon>
    </lineage>
</organism>
<protein>
    <submittedName>
        <fullName evidence="2">Uncharacterized protein</fullName>
    </submittedName>
</protein>
<reference evidence="2 3" key="1">
    <citation type="submission" date="2023-10" db="EMBL/GenBank/DDBJ databases">
        <title>Noviherbaspirillum sp. CPCC 100848 genome assembly.</title>
        <authorList>
            <person name="Li X.Y."/>
            <person name="Fang X.M."/>
        </authorList>
    </citation>
    <scope>NUCLEOTIDE SEQUENCE [LARGE SCALE GENOMIC DNA]</scope>
    <source>
        <strain evidence="2 3">CPCC 100848</strain>
    </source>
</reference>
<dbReference type="Proteomes" id="UP001352263">
    <property type="component" value="Unassembled WGS sequence"/>
</dbReference>
<evidence type="ECO:0000313" key="2">
    <source>
        <dbReference type="EMBL" id="MEC4721908.1"/>
    </source>
</evidence>
<evidence type="ECO:0000313" key="3">
    <source>
        <dbReference type="Proteomes" id="UP001352263"/>
    </source>
</evidence>
<feature type="chain" id="PRO_5045490696" evidence="1">
    <location>
        <begin position="25"/>
        <end position="312"/>
    </location>
</feature>
<proteinExistence type="predicted"/>
<comment type="caution">
    <text evidence="2">The sequence shown here is derived from an EMBL/GenBank/DDBJ whole genome shotgun (WGS) entry which is preliminary data.</text>
</comment>
<accession>A0ABU6JEQ9</accession>
<keyword evidence="3" id="KW-1185">Reference proteome</keyword>
<feature type="signal peptide" evidence="1">
    <location>
        <begin position="1"/>
        <end position="24"/>
    </location>
</feature>
<gene>
    <name evidence="2" type="ORF">RY831_22320</name>
</gene>